<comment type="caution">
    <text evidence="2">The sequence shown here is derived from an EMBL/GenBank/DDBJ whole genome shotgun (WGS) entry which is preliminary data.</text>
</comment>
<dbReference type="AlphaFoldDB" id="A0A836I2J4"/>
<dbReference type="SUPFAM" id="SSF53335">
    <property type="entry name" value="S-adenosyl-L-methionine-dependent methyltransferases"/>
    <property type="match status" value="1"/>
</dbReference>
<dbReference type="GeneID" id="94291604"/>
<evidence type="ECO:0000313" key="3">
    <source>
        <dbReference type="Proteomes" id="UP000674318"/>
    </source>
</evidence>
<accession>A0A836I2J4</accession>
<keyword evidence="3" id="KW-1185">Reference proteome</keyword>
<name>A0A836I2J4_9TRYP</name>
<sequence>MRRGAWFHVQEMESETTSATLLSTPHASSYKTAVTSTADSVSAGNSMASKGDVEQPLKKSRTDAPKSTTVLGHREEVTATPAAASSAPMDFGAIPTTTVLLSARLRREMRELWCSNTASIASASTKDPLDSPRTRPALADVASVVPAFKVGTLEMYRRFPEAYDMLMAHHNCTAVRHALLEDVLGRITATADVTAVPVDAASRAASLPWVHVADFGCGTGRIESMVVQHPAVQVIYAYDSEVSMLRCCLANTVRSAAQSGHYSSVRLLPVAAPAEKRNEDGTRGVASLGSSSPPVVLCGVESCEVSTSTAAAALQLCLRPVPFQLIQSNFLTATQHPRCQLVVCAWSLSYVMRMQWGEDRWHAAVDSVVQSLVDLLDNTHSDAAVVILETLGNGATEPTRQNTYTQRLEEKFGFTRTWVRTDYEFKSVADAERMVRFFFGEKMLGKLIAHDANSCIGEYGAASSTESGSSGCRLMECTGIWTYWKAREAPTGVPN</sequence>
<dbReference type="EMBL" id="JAFJZO010000024">
    <property type="protein sequence ID" value="KAG5503431.1"/>
    <property type="molecule type" value="Genomic_DNA"/>
</dbReference>
<feature type="region of interest" description="Disordered" evidence="1">
    <location>
        <begin position="40"/>
        <end position="69"/>
    </location>
</feature>
<reference evidence="2 3" key="1">
    <citation type="submission" date="2021-02" db="EMBL/GenBank/DDBJ databases">
        <title>Porcisia hertigi Genome sequencing and assembly.</title>
        <authorList>
            <person name="Almutairi H."/>
            <person name="Gatherer D."/>
        </authorList>
    </citation>
    <scope>NUCLEOTIDE SEQUENCE [LARGE SCALE GENOMIC DNA]</scope>
    <source>
        <strain evidence="2 3">C119</strain>
    </source>
</reference>
<organism evidence="2 3">
    <name type="scientific">Porcisia hertigi</name>
    <dbReference type="NCBI Taxonomy" id="2761500"/>
    <lineage>
        <taxon>Eukaryota</taxon>
        <taxon>Discoba</taxon>
        <taxon>Euglenozoa</taxon>
        <taxon>Kinetoplastea</taxon>
        <taxon>Metakinetoplastina</taxon>
        <taxon>Trypanosomatida</taxon>
        <taxon>Trypanosomatidae</taxon>
        <taxon>Leishmaniinae</taxon>
        <taxon>Porcisia</taxon>
    </lineage>
</organism>
<evidence type="ECO:0000313" key="2">
    <source>
        <dbReference type="EMBL" id="KAG5503431.1"/>
    </source>
</evidence>
<feature type="compositionally biased region" description="Basic and acidic residues" evidence="1">
    <location>
        <begin position="51"/>
        <end position="64"/>
    </location>
</feature>
<gene>
    <name evidence="2" type="ORF">JKF63_05570</name>
</gene>
<protein>
    <submittedName>
        <fullName evidence="2">Uncharacterized protein</fullName>
    </submittedName>
</protein>
<dbReference type="Proteomes" id="UP000674318">
    <property type="component" value="Chromosome 24"/>
</dbReference>
<evidence type="ECO:0000256" key="1">
    <source>
        <dbReference type="SAM" id="MobiDB-lite"/>
    </source>
</evidence>
<proteinExistence type="predicted"/>
<dbReference type="OrthoDB" id="10267437at2759"/>
<dbReference type="RefSeq" id="XP_067756793.1">
    <property type="nucleotide sequence ID" value="XM_067901527.1"/>
</dbReference>
<dbReference type="KEGG" id="phet:94291604"/>
<dbReference type="InterPro" id="IPR029063">
    <property type="entry name" value="SAM-dependent_MTases_sf"/>
</dbReference>